<dbReference type="KEGG" id="otm:OSB_10020"/>
<accession>A0A0K0Y3R8</accession>
<evidence type="ECO:0000313" key="2">
    <source>
        <dbReference type="Proteomes" id="UP000067444"/>
    </source>
</evidence>
<dbReference type="InterPro" id="IPR005019">
    <property type="entry name" value="Adenine_glyco"/>
</dbReference>
<protein>
    <submittedName>
        <fullName evidence="1">3-methyl-adenine DNA glycosylase I</fullName>
    </submittedName>
</protein>
<dbReference type="AlphaFoldDB" id="A0A0K0Y3R8"/>
<dbReference type="STRING" id="1458307.OSB_10020"/>
<dbReference type="GO" id="GO:0008725">
    <property type="term" value="F:DNA-3-methyladenine glycosylase activity"/>
    <property type="evidence" value="ECO:0007669"/>
    <property type="project" value="InterPro"/>
</dbReference>
<organism evidence="1 2">
    <name type="scientific">Octadecabacter temperatus</name>
    <dbReference type="NCBI Taxonomy" id="1458307"/>
    <lineage>
        <taxon>Bacteria</taxon>
        <taxon>Pseudomonadati</taxon>
        <taxon>Pseudomonadota</taxon>
        <taxon>Alphaproteobacteria</taxon>
        <taxon>Rhodobacterales</taxon>
        <taxon>Roseobacteraceae</taxon>
        <taxon>Octadecabacter</taxon>
    </lineage>
</organism>
<dbReference type="Proteomes" id="UP000067444">
    <property type="component" value="Chromosome"/>
</dbReference>
<name>A0A0K0Y3R8_9RHOB</name>
<dbReference type="SUPFAM" id="SSF48150">
    <property type="entry name" value="DNA-glycosylase"/>
    <property type="match status" value="1"/>
</dbReference>
<dbReference type="PANTHER" id="PTHR30037">
    <property type="entry name" value="DNA-3-METHYLADENINE GLYCOSYLASE 1"/>
    <property type="match status" value="1"/>
</dbReference>
<proteinExistence type="predicted"/>
<reference evidence="1 2" key="1">
    <citation type="journal article" date="2015" name="Genome Announc.">
        <title>Closed Genome Sequence of Octadecabacter temperatus SB1, the First Mesophilic Species of the Genus Octadecabacter.</title>
        <authorList>
            <person name="Voget S."/>
            <person name="Billerbeck S."/>
            <person name="Simon M."/>
            <person name="Daniel R."/>
        </authorList>
    </citation>
    <scope>NUCLEOTIDE SEQUENCE [LARGE SCALE GENOMIC DNA]</scope>
    <source>
        <strain evidence="1 2">SB1</strain>
    </source>
</reference>
<dbReference type="InterPro" id="IPR052891">
    <property type="entry name" value="DNA-3mA_glycosylase"/>
</dbReference>
<sequence>MGQVMRHFDEILDIAADRKGGRGAILDGIELPKSRDEIAAIPGDRFLASFAEGIFQTGLAWTVVKNKWPDIFEAFHGFDVGRVAMMSDDWFYDLVEDKRVIRSAPKIRAIQENAVMIQETGDFGAFIADWPTDDFAGLALWLKKNGSRLGGSTGAYALRRLGVDSFLLSRDVVARLIAEGVIDKPPTSQKAMSAVQEAFNTWVEQSGRSLTEISRVLGQSIDA</sequence>
<dbReference type="PATRIC" id="fig|1458307.3.peg.1016"/>
<dbReference type="Gene3D" id="1.10.340.30">
    <property type="entry name" value="Hypothetical protein, domain 2"/>
    <property type="match status" value="1"/>
</dbReference>
<keyword evidence="2" id="KW-1185">Reference proteome</keyword>
<evidence type="ECO:0000313" key="1">
    <source>
        <dbReference type="EMBL" id="AKS45560.1"/>
    </source>
</evidence>
<dbReference type="Pfam" id="PF03352">
    <property type="entry name" value="Adenine_glyco"/>
    <property type="match status" value="1"/>
</dbReference>
<dbReference type="PANTHER" id="PTHR30037:SF3">
    <property type="entry name" value="BLR0857 PROTEIN"/>
    <property type="match status" value="1"/>
</dbReference>
<dbReference type="InterPro" id="IPR011257">
    <property type="entry name" value="DNA_glycosylase"/>
</dbReference>
<gene>
    <name evidence="1" type="ORF">OSB_10020</name>
</gene>
<dbReference type="EMBL" id="CP012160">
    <property type="protein sequence ID" value="AKS45560.1"/>
    <property type="molecule type" value="Genomic_DNA"/>
</dbReference>
<dbReference type="GO" id="GO:0006284">
    <property type="term" value="P:base-excision repair"/>
    <property type="evidence" value="ECO:0007669"/>
    <property type="project" value="InterPro"/>
</dbReference>